<sequence>MAKEAASSPLEDLDLSGEEVQRLTSAFQDPEFRRMFSEYAEELTDPENRRLYEEEITALERERGVEVRFVHPEPGHVLRTSLDGTRRCFVNVCSNALVGAPSSQPGSGSAVSGRQWSLPYSLAPGREYAWGRGTRYTVYDVVFHPDAIALARRHERFRQMLDATALEAVEKQFGVKLDRRNAKTLKIKYKGTPDAAVLRTPLPGGAPARPEGEPESPFPDFPYPYRYPAAGASAAVPRPQAPSPPEAVRQPAPTEPRYSVVQRHHVDLQDYRCSRDSAPGTVPQELVVTIELPLLRSAEQAALEVTGKLLCLDSRKPDYRLRLSLPYPVDDSRGKAQFNKARRQLVVTLPVAPTASRPEPAASPEETRESTGREPAYQAMGGPGTDRGEALCPPLQCSQDEESLTLLVQVPWILLQSLQGEVNPLWYKLSFSTQDLVYYSFFLQFTPENKLSTKEPEVSISSNNAVINLAKSPECHGYWREWYYGLNNYCLEERLFVNEDNVNEFLEEVLSPPFKQTLPLTPPLIEVLQVTDSKIEIHAKLQECSNSEQLHEKEERVHEGSPLTEKENTEHATISTTDSASSVAVTVLEADRCGSATCLQQGALDVSQKLFAESQQPKSEKEREFIKDKSAVYANERKDNLKEPVITEEKELDGNHPSSLLNKTAVRNTPGFDHIKETNMQDGSVQIIKDHVTHCSFSFQNNLLYDLD</sequence>
<dbReference type="HAMAP" id="MF_03069">
    <property type="entry name" value="Kintoun"/>
    <property type="match status" value="1"/>
</dbReference>
<evidence type="ECO:0000256" key="1">
    <source>
        <dbReference type="ARBA" id="ARBA00022490"/>
    </source>
</evidence>
<gene>
    <name evidence="3 8" type="primary">DNAAF2</name>
    <name evidence="3" type="synonym">KTU</name>
</gene>
<dbReference type="PANTHER" id="PTHR22997">
    <property type="entry name" value="PIH1 DOMAIN-CONTAINING PROTEIN 1"/>
    <property type="match status" value="1"/>
</dbReference>
<dbReference type="OrthoDB" id="546764at2759"/>
<dbReference type="RefSeq" id="XP_010840581.1">
    <property type="nucleotide sequence ID" value="XM_010842279.1"/>
</dbReference>
<dbReference type="InterPro" id="IPR050734">
    <property type="entry name" value="PIH1/Kintoun_subfamily"/>
</dbReference>
<dbReference type="GO" id="GO:0070286">
    <property type="term" value="P:axonemal dynein complex assembly"/>
    <property type="evidence" value="ECO:0007669"/>
    <property type="project" value="UniProtKB-UniRule"/>
</dbReference>
<feature type="region of interest" description="Disordered" evidence="4">
    <location>
        <begin position="546"/>
        <end position="572"/>
    </location>
</feature>
<dbReference type="GeneID" id="104990276"/>
<comment type="function">
    <text evidence="3">Required for cytoplasmic pre-assembly of axonemal dyneins, thereby playing a central role in motility in cilia and flagella. Involved in pre-assembly of dynein arm complexes in the cytoplasm before intraflagellar transport loads them for the ciliary compartment.</text>
</comment>
<comment type="subunit">
    <text evidence="3">Interacts with CFAP300. Interacts with DNAI2 and HSPA1A. Interacts with DYX1C1. Interacts with PIH1D3.</text>
</comment>
<evidence type="ECO:0000313" key="8">
    <source>
        <dbReference type="RefSeq" id="XP_010840581.1"/>
    </source>
</evidence>
<evidence type="ECO:0000313" key="7">
    <source>
        <dbReference type="Proteomes" id="UP000515208"/>
    </source>
</evidence>
<evidence type="ECO:0000259" key="6">
    <source>
        <dbReference type="Pfam" id="PF18201"/>
    </source>
</evidence>
<accession>A0A6P3HED2</accession>
<name>A0A6P3HED2_BISBB</name>
<dbReference type="GO" id="GO:0120293">
    <property type="term" value="C:dynein axonemal particle"/>
    <property type="evidence" value="ECO:0007669"/>
    <property type="project" value="UniProtKB-SubCell"/>
</dbReference>
<evidence type="ECO:0000256" key="2">
    <source>
        <dbReference type="ARBA" id="ARBA00024190"/>
    </source>
</evidence>
<dbReference type="AlphaFoldDB" id="A0A6P3HED2"/>
<dbReference type="PANTHER" id="PTHR22997:SF3">
    <property type="entry name" value="PROTEIN KINTOUN"/>
    <property type="match status" value="1"/>
</dbReference>
<feature type="domain" description="PIH1D1/2/3 CS-like" evidence="6">
    <location>
        <begin position="253"/>
        <end position="351"/>
    </location>
</feature>
<evidence type="ECO:0000256" key="3">
    <source>
        <dbReference type="HAMAP-Rule" id="MF_03069"/>
    </source>
</evidence>
<organism evidence="7 8">
    <name type="scientific">Bison bison bison</name>
    <name type="common">North American plains bison</name>
    <dbReference type="NCBI Taxonomy" id="43346"/>
    <lineage>
        <taxon>Eukaryota</taxon>
        <taxon>Metazoa</taxon>
        <taxon>Chordata</taxon>
        <taxon>Craniata</taxon>
        <taxon>Vertebrata</taxon>
        <taxon>Euteleostomi</taxon>
        <taxon>Mammalia</taxon>
        <taxon>Eutheria</taxon>
        <taxon>Laurasiatheria</taxon>
        <taxon>Artiodactyla</taxon>
        <taxon>Ruminantia</taxon>
        <taxon>Pecora</taxon>
        <taxon>Bovidae</taxon>
        <taxon>Bovinae</taxon>
        <taxon>Bison</taxon>
    </lineage>
</organism>
<dbReference type="GO" id="GO:0003351">
    <property type="term" value="P:epithelial cilium movement involved in extracellular fluid movement"/>
    <property type="evidence" value="ECO:0007669"/>
    <property type="project" value="TreeGrafter"/>
</dbReference>
<dbReference type="InterPro" id="IPR012981">
    <property type="entry name" value="PIH1_N"/>
</dbReference>
<comment type="similarity">
    <text evidence="3">Belongs to the PIH1 family. Kintoun subfamily.</text>
</comment>
<dbReference type="KEGG" id="bbis:104990276"/>
<protein>
    <recommendedName>
        <fullName evidence="3">Protein kintoun</fullName>
    </recommendedName>
    <alternativeName>
        <fullName evidence="3">Dynein assembly factor 2, axonemal</fullName>
    </alternativeName>
</protein>
<comment type="subcellular location">
    <subcellularLocation>
        <location evidence="3">Cytoplasm</location>
    </subcellularLocation>
    <subcellularLocation>
        <location evidence="2">Dynein axonemal particle</location>
    </subcellularLocation>
    <text evidence="3">Localizes in the apical cytoplasm around the gamma-tubulin-positive pericentriolar region, not in the cilia.</text>
</comment>
<feature type="compositionally biased region" description="Basic and acidic residues" evidence="4">
    <location>
        <begin position="549"/>
        <end position="570"/>
    </location>
</feature>
<dbReference type="InterPro" id="IPR034727">
    <property type="entry name" value="Kintoun"/>
</dbReference>
<evidence type="ECO:0000256" key="4">
    <source>
        <dbReference type="SAM" id="MobiDB-lite"/>
    </source>
</evidence>
<dbReference type="Pfam" id="PF18201">
    <property type="entry name" value="PIH1_CS"/>
    <property type="match status" value="1"/>
</dbReference>
<dbReference type="GO" id="GO:0060285">
    <property type="term" value="P:cilium-dependent cell motility"/>
    <property type="evidence" value="ECO:0007669"/>
    <property type="project" value="UniProtKB-UniRule"/>
</dbReference>
<dbReference type="CTD" id="55172"/>
<evidence type="ECO:0000259" key="5">
    <source>
        <dbReference type="Pfam" id="PF08190"/>
    </source>
</evidence>
<dbReference type="InterPro" id="IPR041442">
    <property type="entry name" value="PIH1D1/2/3_CS-like"/>
</dbReference>
<keyword evidence="7" id="KW-1185">Reference proteome</keyword>
<reference evidence="8" key="1">
    <citation type="submission" date="2025-08" db="UniProtKB">
        <authorList>
            <consortium name="RefSeq"/>
        </authorList>
    </citation>
    <scope>IDENTIFICATION</scope>
    <source>
        <tissue evidence="8">Blood</tissue>
    </source>
</reference>
<feature type="domain" description="PIH1 N-terminal" evidence="5">
    <location>
        <begin position="43"/>
        <end position="204"/>
    </location>
</feature>
<feature type="region of interest" description="Disordered" evidence="4">
    <location>
        <begin position="197"/>
        <end position="255"/>
    </location>
</feature>
<proteinExistence type="inferred from homology"/>
<dbReference type="GO" id="GO:0005576">
    <property type="term" value="C:extracellular region"/>
    <property type="evidence" value="ECO:0007669"/>
    <property type="project" value="GOC"/>
</dbReference>
<keyword evidence="1 3" id="KW-0963">Cytoplasm</keyword>
<dbReference type="Pfam" id="PF08190">
    <property type="entry name" value="PIH1"/>
    <property type="match status" value="1"/>
</dbReference>
<feature type="region of interest" description="Disordered" evidence="4">
    <location>
        <begin position="352"/>
        <end position="393"/>
    </location>
</feature>
<dbReference type="Proteomes" id="UP000515208">
    <property type="component" value="Unplaced"/>
</dbReference>